<dbReference type="InterPro" id="IPR044862">
    <property type="entry name" value="Pro_4_hyd_alph_FE2OG_OXY"/>
</dbReference>
<dbReference type="GO" id="GO:0031418">
    <property type="term" value="F:L-ascorbic acid binding"/>
    <property type="evidence" value="ECO:0007669"/>
    <property type="project" value="UniProtKB-KW"/>
</dbReference>
<keyword evidence="12" id="KW-0325">Glycoprotein</keyword>
<evidence type="ECO:0000256" key="3">
    <source>
        <dbReference type="ARBA" id="ARBA00004319"/>
    </source>
</evidence>
<comment type="subcellular location">
    <subcellularLocation>
        <location evidence="3">Endoplasmic reticulum lumen</location>
    </subcellularLocation>
</comment>
<dbReference type="eggNOG" id="KOG1591">
    <property type="taxonomic scope" value="Eukaryota"/>
</dbReference>
<evidence type="ECO:0000256" key="13">
    <source>
        <dbReference type="PROSITE-ProRule" id="PRU00339"/>
    </source>
</evidence>
<protein>
    <recommendedName>
        <fullName evidence="5">procollagen-proline 4-dioxygenase</fullName>
        <ecNumber evidence="5">1.14.11.2</ecNumber>
    </recommendedName>
</protein>
<evidence type="ECO:0000256" key="4">
    <source>
        <dbReference type="ARBA" id="ARBA00006511"/>
    </source>
</evidence>
<feature type="chain" id="PRO_5006459046" description="procollagen-proline 4-dioxygenase" evidence="15">
    <location>
        <begin position="27"/>
        <end position="539"/>
    </location>
</feature>
<evidence type="ECO:0000256" key="15">
    <source>
        <dbReference type="SAM" id="SignalP"/>
    </source>
</evidence>
<evidence type="ECO:0000313" key="17">
    <source>
        <dbReference type="EMBL" id="EDW99135.2"/>
    </source>
</evidence>
<feature type="domain" description="Fe2OG dioxygenase" evidence="16">
    <location>
        <begin position="406"/>
        <end position="519"/>
    </location>
</feature>
<dbReference type="SMART" id="SM00702">
    <property type="entry name" value="P4Hc"/>
    <property type="match status" value="1"/>
</dbReference>
<reference evidence="17 18" key="2">
    <citation type="journal article" date="2007" name="PLoS Biol.">
        <title>Principles of genome evolution in the Drosophila melanogaster species group.</title>
        <authorList>
            <person name="Ranz J.M."/>
            <person name="Maurin D."/>
            <person name="Chan Y.S."/>
            <person name="von Grotthuss M."/>
            <person name="Hillier L.W."/>
            <person name="Roote J."/>
            <person name="Ashburner M."/>
            <person name="Bergman C.M."/>
        </authorList>
    </citation>
    <scope>NUCLEOTIDE SEQUENCE [LARGE SCALE GENOMIC DNA]</scope>
    <source>
        <strain evidence="18">Tai18E2 / Tucson 14021-0261.01</strain>
    </source>
</reference>
<evidence type="ECO:0000256" key="11">
    <source>
        <dbReference type="ARBA" id="ARBA00023004"/>
    </source>
</evidence>
<dbReference type="KEGG" id="dya:Dyak_GE23370"/>
<evidence type="ECO:0000256" key="9">
    <source>
        <dbReference type="ARBA" id="ARBA00022964"/>
    </source>
</evidence>
<dbReference type="Pfam" id="PF13640">
    <property type="entry name" value="2OG-FeII_Oxy_3"/>
    <property type="match status" value="1"/>
</dbReference>
<keyword evidence="6" id="KW-0479">Metal-binding</keyword>
<organism evidence="17 18">
    <name type="scientific">Drosophila yakuba</name>
    <name type="common">Fruit fly</name>
    <dbReference type="NCBI Taxonomy" id="7245"/>
    <lineage>
        <taxon>Eukaryota</taxon>
        <taxon>Metazoa</taxon>
        <taxon>Ecdysozoa</taxon>
        <taxon>Arthropoda</taxon>
        <taxon>Hexapoda</taxon>
        <taxon>Insecta</taxon>
        <taxon>Pterygota</taxon>
        <taxon>Neoptera</taxon>
        <taxon>Endopterygota</taxon>
        <taxon>Diptera</taxon>
        <taxon>Brachycera</taxon>
        <taxon>Muscomorpha</taxon>
        <taxon>Ephydroidea</taxon>
        <taxon>Drosophilidae</taxon>
        <taxon>Drosophila</taxon>
        <taxon>Sophophora</taxon>
    </lineage>
</organism>
<keyword evidence="15" id="KW-0732">Signal</keyword>
<dbReference type="Gene3D" id="2.60.120.620">
    <property type="entry name" value="q2cbj1_9rhob like domain"/>
    <property type="match status" value="1"/>
</dbReference>
<dbReference type="InterPro" id="IPR011990">
    <property type="entry name" value="TPR-like_helical_dom_sf"/>
</dbReference>
<dbReference type="Gene3D" id="6.10.140.1460">
    <property type="match status" value="1"/>
</dbReference>
<comment type="function">
    <text evidence="2">Catalyzes the post-translational formation of 4-hydroxyproline in -Xaa-Pro-Gly- sequences in collagens and other proteins.</text>
</comment>
<dbReference type="InterPro" id="IPR019734">
    <property type="entry name" value="TPR_rpt"/>
</dbReference>
<evidence type="ECO:0000313" key="18">
    <source>
        <dbReference type="Proteomes" id="UP000002282"/>
    </source>
</evidence>
<dbReference type="AlphaFoldDB" id="B4PMK1"/>
<dbReference type="PANTHER" id="PTHR10869">
    <property type="entry name" value="PROLYL 4-HYDROXYLASE ALPHA SUBUNIT"/>
    <property type="match status" value="1"/>
</dbReference>
<dbReference type="Gene3D" id="1.25.40.10">
    <property type="entry name" value="Tetratricopeptide repeat domain"/>
    <property type="match status" value="1"/>
</dbReference>
<dbReference type="EMBL" id="CM000160">
    <property type="protein sequence ID" value="EDW99135.2"/>
    <property type="molecule type" value="Genomic_DNA"/>
</dbReference>
<name>B4PMK1_DROYA</name>
<sequence>MASKNMQWILPGYLLLLLFHSTLVLGQHPLEKSHSLSLVTMVPLLELERKLIDNLDNYTNALEQKLQIIRSQITVMRAENEKGGRNAISYLSNPLNAFSLIRRLHQDWVKWGKYMEQSVGISQIKAFDSWKNELPTELDLWDACAGIDRIQSLYDLELGDFINGNINGKQYNASMSSADILSLADHLAMKNRPSEAVQWLQEVPQRLQEERLFIPRHLLIDEVDFLFLLAESHFKEKHYSKALPLLQNCLKLKPNDARLLRLWKSTQDLIEKQPKPFPKDNKEQNVPLANAFKLSCNGPHESSTRLHCFYNFTTTPFLRLAPLKTEQIGLDPYVVLYHEVLSAREISMLISKAAQNMKNTRVHRETKPKTNRGRTAKGHWLKKESNELTRRITRRIVDMTGFDLADSEDFQVINYGIGGHYFLHMDYFDYASSNYTGPRSRQSKVLGDRIATVLFYLSDVEQGGATVFGNVGYSVYPQAGTAIFWYNLDTDGNGDPLTRHASCPVIVGSKWVMTEWIRESRQIFIRPCLPPAKGTSTKS</sequence>
<dbReference type="GO" id="GO:0005506">
    <property type="term" value="F:iron ion binding"/>
    <property type="evidence" value="ECO:0007669"/>
    <property type="project" value="InterPro"/>
</dbReference>
<gene>
    <name evidence="17" type="primary">Dyak\GE23370</name>
    <name evidence="17" type="synonym">dyak_GLEANR_7163</name>
    <name evidence="17" type="synonym">GE23370</name>
    <name evidence="17" type="ORF">Dyak_GE23370</name>
</gene>
<proteinExistence type="inferred from homology"/>
<dbReference type="SUPFAM" id="SSF48452">
    <property type="entry name" value="TPR-like"/>
    <property type="match status" value="1"/>
</dbReference>
<dbReference type="InterPro" id="IPR013547">
    <property type="entry name" value="P4H_N"/>
</dbReference>
<evidence type="ECO:0000256" key="14">
    <source>
        <dbReference type="SAM" id="MobiDB-lite"/>
    </source>
</evidence>
<feature type="region of interest" description="Disordered" evidence="14">
    <location>
        <begin position="357"/>
        <end position="377"/>
    </location>
</feature>
<evidence type="ECO:0000256" key="12">
    <source>
        <dbReference type="ARBA" id="ARBA00023180"/>
    </source>
</evidence>
<evidence type="ECO:0000256" key="7">
    <source>
        <dbReference type="ARBA" id="ARBA00022824"/>
    </source>
</evidence>
<dbReference type="Proteomes" id="UP000002282">
    <property type="component" value="Chromosome 3R"/>
</dbReference>
<dbReference type="GO" id="GO:0004656">
    <property type="term" value="F:procollagen-proline 4-dioxygenase activity"/>
    <property type="evidence" value="ECO:0007669"/>
    <property type="project" value="UniProtKB-EC"/>
</dbReference>
<keyword evidence="18" id="KW-1185">Reference proteome</keyword>
<dbReference type="GO" id="GO:0005788">
    <property type="term" value="C:endoplasmic reticulum lumen"/>
    <property type="evidence" value="ECO:0007669"/>
    <property type="project" value="UniProtKB-SubCell"/>
</dbReference>
<evidence type="ECO:0000256" key="2">
    <source>
        <dbReference type="ARBA" id="ARBA00002035"/>
    </source>
</evidence>
<dbReference type="FunFam" id="2.60.120.620:FF:000011">
    <property type="entry name" value="Prolyl alpha subunit"/>
    <property type="match status" value="1"/>
</dbReference>
<dbReference type="OrthoDB" id="420380at2759"/>
<dbReference type="InterPro" id="IPR045054">
    <property type="entry name" value="P4HA-like"/>
</dbReference>
<keyword evidence="9" id="KW-0223">Dioxygenase</keyword>
<dbReference type="InterPro" id="IPR006620">
    <property type="entry name" value="Pro_4_hyd_alph"/>
</dbReference>
<keyword evidence="7" id="KW-0256">Endoplasmic reticulum</keyword>
<evidence type="ECO:0000256" key="1">
    <source>
        <dbReference type="ARBA" id="ARBA00001961"/>
    </source>
</evidence>
<keyword evidence="8" id="KW-0847">Vitamin C</keyword>
<keyword evidence="11" id="KW-0408">Iron</keyword>
<comment type="similarity">
    <text evidence="4">Belongs to the P4HA family.</text>
</comment>
<keyword evidence="10 17" id="KW-0560">Oxidoreductase</keyword>
<dbReference type="EC" id="1.14.11.2" evidence="5"/>
<evidence type="ECO:0000256" key="10">
    <source>
        <dbReference type="ARBA" id="ARBA00023002"/>
    </source>
</evidence>
<dbReference type="PROSITE" id="PS51471">
    <property type="entry name" value="FE2OG_OXY"/>
    <property type="match status" value="1"/>
</dbReference>
<accession>B4PMK1</accession>
<dbReference type="PANTHER" id="PTHR10869:SF244">
    <property type="entry name" value="PROLYL 4-HYDROXYLASE SUBUNIT ALPHA-2"/>
    <property type="match status" value="1"/>
</dbReference>
<dbReference type="HOGENOM" id="CLU_024155_2_0_1"/>
<dbReference type="InterPro" id="IPR005123">
    <property type="entry name" value="Oxoglu/Fe-dep_dioxygenase_dom"/>
</dbReference>
<dbReference type="PROSITE" id="PS50005">
    <property type="entry name" value="TPR"/>
    <property type="match status" value="1"/>
</dbReference>
<evidence type="ECO:0000256" key="5">
    <source>
        <dbReference type="ARBA" id="ARBA00012269"/>
    </source>
</evidence>
<feature type="repeat" description="TPR" evidence="13">
    <location>
        <begin position="223"/>
        <end position="256"/>
    </location>
</feature>
<dbReference type="Pfam" id="PF08336">
    <property type="entry name" value="P4Ha_N"/>
    <property type="match status" value="1"/>
</dbReference>
<reference evidence="17 18" key="1">
    <citation type="journal article" date="2007" name="Nature">
        <title>Evolution of genes and genomes on the Drosophila phylogeny.</title>
        <authorList>
            <consortium name="Drosophila 12 Genomes Consortium"/>
            <person name="Clark A.G."/>
            <person name="Eisen M.B."/>
            <person name="Smith D.R."/>
            <person name="Bergman C.M."/>
            <person name="Oliver B."/>
            <person name="Markow T.A."/>
            <person name="Kaufman T.C."/>
            <person name="Kellis M."/>
            <person name="Gelbart W."/>
            <person name="Iyer V.N."/>
            <person name="Pollard D.A."/>
            <person name="Sackton T.B."/>
            <person name="Larracuente A.M."/>
            <person name="Singh N.D."/>
            <person name="Abad J.P."/>
            <person name="Abt D.N."/>
            <person name="Adryan B."/>
            <person name="Aguade M."/>
            <person name="Akashi H."/>
            <person name="Anderson W.W."/>
            <person name="Aquadro C.F."/>
            <person name="Ardell D.H."/>
            <person name="Arguello R."/>
            <person name="Artieri C.G."/>
            <person name="Barbash D.A."/>
            <person name="Barker D."/>
            <person name="Barsanti P."/>
            <person name="Batterham P."/>
            <person name="Batzoglou S."/>
            <person name="Begun D."/>
            <person name="Bhutkar A."/>
            <person name="Blanco E."/>
            <person name="Bosak S.A."/>
            <person name="Bradley R.K."/>
            <person name="Brand A.D."/>
            <person name="Brent M.R."/>
            <person name="Brooks A.N."/>
            <person name="Brown R.H."/>
            <person name="Butlin R.K."/>
            <person name="Caggese C."/>
            <person name="Calvi B.R."/>
            <person name="Bernardo de Carvalho A."/>
            <person name="Caspi A."/>
            <person name="Castrezana S."/>
            <person name="Celniker S.E."/>
            <person name="Chang J.L."/>
            <person name="Chapple C."/>
            <person name="Chatterji S."/>
            <person name="Chinwalla A."/>
            <person name="Civetta A."/>
            <person name="Clifton S.W."/>
            <person name="Comeron J.M."/>
            <person name="Costello J.C."/>
            <person name="Coyne J.A."/>
            <person name="Daub J."/>
            <person name="David R.G."/>
            <person name="Delcher A.L."/>
            <person name="Delehaunty K."/>
            <person name="Do C.B."/>
            <person name="Ebling H."/>
            <person name="Edwards K."/>
            <person name="Eickbush T."/>
            <person name="Evans J.D."/>
            <person name="Filipski A."/>
            <person name="Findeiss S."/>
            <person name="Freyhult E."/>
            <person name="Fulton L."/>
            <person name="Fulton R."/>
            <person name="Garcia A.C."/>
            <person name="Gardiner A."/>
            <person name="Garfield D.A."/>
            <person name="Garvin B.E."/>
            <person name="Gibson G."/>
            <person name="Gilbert D."/>
            <person name="Gnerre S."/>
            <person name="Godfrey J."/>
            <person name="Good R."/>
            <person name="Gotea V."/>
            <person name="Gravely B."/>
            <person name="Greenberg A.J."/>
            <person name="Griffiths-Jones S."/>
            <person name="Gross S."/>
            <person name="Guigo R."/>
            <person name="Gustafson E.A."/>
            <person name="Haerty W."/>
            <person name="Hahn M.W."/>
            <person name="Halligan D.L."/>
            <person name="Halpern A.L."/>
            <person name="Halter G.M."/>
            <person name="Han M.V."/>
            <person name="Heger A."/>
            <person name="Hillier L."/>
            <person name="Hinrichs A.S."/>
            <person name="Holmes I."/>
            <person name="Hoskins R.A."/>
            <person name="Hubisz M.J."/>
            <person name="Hultmark D."/>
            <person name="Huntley M.A."/>
            <person name="Jaffe D.B."/>
            <person name="Jagadeeshan S."/>
            <person name="Jeck W.R."/>
            <person name="Johnson J."/>
            <person name="Jones C.D."/>
            <person name="Jordan W.C."/>
            <person name="Karpen G.H."/>
            <person name="Kataoka E."/>
            <person name="Keightley P.D."/>
            <person name="Kheradpour P."/>
            <person name="Kirkness E.F."/>
            <person name="Koerich L.B."/>
            <person name="Kristiansen K."/>
            <person name="Kudrna D."/>
            <person name="Kulathinal R.J."/>
            <person name="Kumar S."/>
            <person name="Kwok R."/>
            <person name="Lander E."/>
            <person name="Langley C.H."/>
            <person name="Lapoint R."/>
            <person name="Lazzaro B.P."/>
            <person name="Lee S.J."/>
            <person name="Levesque L."/>
            <person name="Li R."/>
            <person name="Lin C.F."/>
            <person name="Lin M.F."/>
            <person name="Lindblad-Toh K."/>
            <person name="Llopart A."/>
            <person name="Long M."/>
            <person name="Low L."/>
            <person name="Lozovsky E."/>
            <person name="Lu J."/>
            <person name="Luo M."/>
            <person name="Machado C.A."/>
            <person name="Makalowski W."/>
            <person name="Marzo M."/>
            <person name="Matsuda M."/>
            <person name="Matzkin L."/>
            <person name="McAllister B."/>
            <person name="McBride C.S."/>
            <person name="McKernan B."/>
            <person name="McKernan K."/>
            <person name="Mendez-Lago M."/>
            <person name="Minx P."/>
            <person name="Mollenhauer M.U."/>
            <person name="Montooth K."/>
            <person name="Mount S.M."/>
            <person name="Mu X."/>
            <person name="Myers E."/>
            <person name="Negre B."/>
            <person name="Newfeld S."/>
            <person name="Nielsen R."/>
            <person name="Noor M.A."/>
            <person name="O'Grady P."/>
            <person name="Pachter L."/>
            <person name="Papaceit M."/>
            <person name="Parisi M.J."/>
            <person name="Parisi M."/>
            <person name="Parts L."/>
            <person name="Pedersen J.S."/>
            <person name="Pesole G."/>
            <person name="Phillippy A.M."/>
            <person name="Ponting C.P."/>
            <person name="Pop M."/>
            <person name="Porcelli D."/>
            <person name="Powell J.R."/>
            <person name="Prohaska S."/>
            <person name="Pruitt K."/>
            <person name="Puig M."/>
            <person name="Quesneville H."/>
            <person name="Ram K.R."/>
            <person name="Rand D."/>
            <person name="Rasmussen M.D."/>
            <person name="Reed L.K."/>
            <person name="Reenan R."/>
            <person name="Reily A."/>
            <person name="Remington K.A."/>
            <person name="Rieger T.T."/>
            <person name="Ritchie M.G."/>
            <person name="Robin C."/>
            <person name="Rogers Y.H."/>
            <person name="Rohde C."/>
            <person name="Rozas J."/>
            <person name="Rubenfield M.J."/>
            <person name="Ruiz A."/>
            <person name="Russo S."/>
            <person name="Salzberg S.L."/>
            <person name="Sanchez-Gracia A."/>
            <person name="Saranga D.J."/>
            <person name="Sato H."/>
            <person name="Schaeffer S.W."/>
            <person name="Schatz M.C."/>
            <person name="Schlenke T."/>
            <person name="Schwartz R."/>
            <person name="Segarra C."/>
            <person name="Singh R.S."/>
            <person name="Sirot L."/>
            <person name="Sirota M."/>
            <person name="Sisneros N.B."/>
            <person name="Smith C.D."/>
            <person name="Smith T.F."/>
            <person name="Spieth J."/>
            <person name="Stage D.E."/>
            <person name="Stark A."/>
            <person name="Stephan W."/>
            <person name="Strausberg R.L."/>
            <person name="Strempel S."/>
            <person name="Sturgill D."/>
            <person name="Sutton G."/>
            <person name="Sutton G.G."/>
            <person name="Tao W."/>
            <person name="Teichmann S."/>
            <person name="Tobari Y.N."/>
            <person name="Tomimura Y."/>
            <person name="Tsolas J.M."/>
            <person name="Valente V.L."/>
            <person name="Venter E."/>
            <person name="Venter J.C."/>
            <person name="Vicario S."/>
            <person name="Vieira F.G."/>
            <person name="Vilella A.J."/>
            <person name="Villasante A."/>
            <person name="Walenz B."/>
            <person name="Wang J."/>
            <person name="Wasserman M."/>
            <person name="Watts T."/>
            <person name="Wilson D."/>
            <person name="Wilson R.K."/>
            <person name="Wing R.A."/>
            <person name="Wolfner M.F."/>
            <person name="Wong A."/>
            <person name="Wong G.K."/>
            <person name="Wu C.I."/>
            <person name="Wu G."/>
            <person name="Yamamoto D."/>
            <person name="Yang H.P."/>
            <person name="Yang S.P."/>
            <person name="Yorke J.A."/>
            <person name="Yoshida K."/>
            <person name="Zdobnov E."/>
            <person name="Zhang P."/>
            <person name="Zhang Y."/>
            <person name="Zimin A.V."/>
            <person name="Baldwin J."/>
            <person name="Abdouelleil A."/>
            <person name="Abdulkadir J."/>
            <person name="Abebe A."/>
            <person name="Abera B."/>
            <person name="Abreu J."/>
            <person name="Acer S.C."/>
            <person name="Aftuck L."/>
            <person name="Alexander A."/>
            <person name="An P."/>
            <person name="Anderson E."/>
            <person name="Anderson S."/>
            <person name="Arachi H."/>
            <person name="Azer M."/>
            <person name="Bachantsang P."/>
            <person name="Barry A."/>
            <person name="Bayul T."/>
            <person name="Berlin A."/>
            <person name="Bessette D."/>
            <person name="Bloom T."/>
            <person name="Blye J."/>
            <person name="Boguslavskiy L."/>
            <person name="Bonnet C."/>
            <person name="Boukhgalter B."/>
            <person name="Bourzgui I."/>
            <person name="Brown A."/>
            <person name="Cahill P."/>
            <person name="Channer S."/>
            <person name="Cheshatsang Y."/>
            <person name="Chuda L."/>
            <person name="Citroen M."/>
            <person name="Collymore A."/>
            <person name="Cooke P."/>
            <person name="Costello M."/>
            <person name="D'Aco K."/>
            <person name="Daza R."/>
            <person name="De Haan G."/>
            <person name="DeGray S."/>
            <person name="DeMaso C."/>
            <person name="Dhargay N."/>
            <person name="Dooley K."/>
            <person name="Dooley E."/>
            <person name="Doricent M."/>
            <person name="Dorje P."/>
            <person name="Dorjee K."/>
            <person name="Dupes A."/>
            <person name="Elong R."/>
            <person name="Falk J."/>
            <person name="Farina A."/>
            <person name="Faro S."/>
            <person name="Ferguson D."/>
            <person name="Fisher S."/>
            <person name="Foley C.D."/>
            <person name="Franke A."/>
            <person name="Friedrich D."/>
            <person name="Gadbois L."/>
            <person name="Gearin G."/>
            <person name="Gearin C.R."/>
            <person name="Giannoukos G."/>
            <person name="Goode T."/>
            <person name="Graham J."/>
            <person name="Grandbois E."/>
            <person name="Grewal S."/>
            <person name="Gyaltsen K."/>
            <person name="Hafez N."/>
            <person name="Hagos B."/>
            <person name="Hall J."/>
            <person name="Henson C."/>
            <person name="Hollinger A."/>
            <person name="Honan T."/>
            <person name="Huard M.D."/>
            <person name="Hughes L."/>
            <person name="Hurhula B."/>
            <person name="Husby M.E."/>
            <person name="Kamat A."/>
            <person name="Kanga B."/>
            <person name="Kashin S."/>
            <person name="Khazanovich D."/>
            <person name="Kisner P."/>
            <person name="Lance K."/>
            <person name="Lara M."/>
            <person name="Lee W."/>
            <person name="Lennon N."/>
            <person name="Letendre F."/>
            <person name="LeVine R."/>
            <person name="Lipovsky A."/>
            <person name="Liu X."/>
            <person name="Liu J."/>
            <person name="Liu S."/>
            <person name="Lokyitsang T."/>
            <person name="Lokyitsang Y."/>
            <person name="Lubonja R."/>
            <person name="Lui A."/>
            <person name="MacDonald P."/>
            <person name="Magnisalis V."/>
            <person name="Maru K."/>
            <person name="Matthews C."/>
            <person name="McCusker W."/>
            <person name="McDonough S."/>
            <person name="Mehta T."/>
            <person name="Meldrim J."/>
            <person name="Meneus L."/>
            <person name="Mihai O."/>
            <person name="Mihalev A."/>
            <person name="Mihova T."/>
            <person name="Mittelman R."/>
            <person name="Mlenga V."/>
            <person name="Montmayeur A."/>
            <person name="Mulrain L."/>
            <person name="Navidi A."/>
            <person name="Naylor J."/>
            <person name="Negash T."/>
            <person name="Nguyen T."/>
            <person name="Nguyen N."/>
            <person name="Nicol R."/>
            <person name="Norbu C."/>
            <person name="Norbu N."/>
            <person name="Novod N."/>
            <person name="O'Neill B."/>
            <person name="Osman S."/>
            <person name="Markiewicz E."/>
            <person name="Oyono O.L."/>
            <person name="Patti C."/>
            <person name="Phunkhang P."/>
            <person name="Pierre F."/>
            <person name="Priest M."/>
            <person name="Raghuraman S."/>
            <person name="Rege F."/>
            <person name="Reyes R."/>
            <person name="Rise C."/>
            <person name="Rogov P."/>
            <person name="Ross K."/>
            <person name="Ryan E."/>
            <person name="Settipalli S."/>
            <person name="Shea T."/>
            <person name="Sherpa N."/>
            <person name="Shi L."/>
            <person name="Shih D."/>
            <person name="Sparrow T."/>
            <person name="Spaulding J."/>
            <person name="Stalker J."/>
            <person name="Stange-Thomann N."/>
            <person name="Stavropoulos S."/>
            <person name="Stone C."/>
            <person name="Strader C."/>
            <person name="Tesfaye S."/>
            <person name="Thomson T."/>
            <person name="Thoulutsang Y."/>
            <person name="Thoulutsang D."/>
            <person name="Topham K."/>
            <person name="Topping I."/>
            <person name="Tsamla T."/>
            <person name="Vassiliev H."/>
            <person name="Vo A."/>
            <person name="Wangchuk T."/>
            <person name="Wangdi T."/>
            <person name="Weiand M."/>
            <person name="Wilkinson J."/>
            <person name="Wilson A."/>
            <person name="Yadav S."/>
            <person name="Young G."/>
            <person name="Yu Q."/>
            <person name="Zembek L."/>
            <person name="Zhong D."/>
            <person name="Zimmer A."/>
            <person name="Zwirko Z."/>
            <person name="Jaffe D.B."/>
            <person name="Alvarez P."/>
            <person name="Brockman W."/>
            <person name="Butler J."/>
            <person name="Chin C."/>
            <person name="Gnerre S."/>
            <person name="Grabherr M."/>
            <person name="Kleber M."/>
            <person name="Mauceli E."/>
            <person name="MacCallum I."/>
        </authorList>
    </citation>
    <scope>NUCLEOTIDE SEQUENCE [LARGE SCALE GENOMIC DNA]</scope>
    <source>
        <strain evidence="18">Tai18E2 / Tucson 14021-0261.01</strain>
    </source>
</reference>
<dbReference type="SMART" id="SM00028">
    <property type="entry name" value="TPR"/>
    <property type="match status" value="1"/>
</dbReference>
<comment type="cofactor">
    <cofactor evidence="1">
        <name>L-ascorbate</name>
        <dbReference type="ChEBI" id="CHEBI:38290"/>
    </cofactor>
</comment>
<feature type="signal peptide" evidence="15">
    <location>
        <begin position="1"/>
        <end position="26"/>
    </location>
</feature>
<evidence type="ECO:0000256" key="8">
    <source>
        <dbReference type="ARBA" id="ARBA00022896"/>
    </source>
</evidence>
<evidence type="ECO:0000259" key="16">
    <source>
        <dbReference type="PROSITE" id="PS51471"/>
    </source>
</evidence>
<keyword evidence="13" id="KW-0802">TPR repeat</keyword>
<evidence type="ECO:0000256" key="6">
    <source>
        <dbReference type="ARBA" id="ARBA00022723"/>
    </source>
</evidence>